<evidence type="ECO:0000313" key="2">
    <source>
        <dbReference type="EMBL" id="MEB3783712.1"/>
    </source>
</evidence>
<keyword evidence="3" id="KW-1185">Reference proteome</keyword>
<evidence type="ECO:0000313" key="3">
    <source>
        <dbReference type="Proteomes" id="UP001336015"/>
    </source>
</evidence>
<protein>
    <submittedName>
        <fullName evidence="2">DUF551 domain-containing protein</fullName>
    </submittedName>
</protein>
<dbReference type="Pfam" id="PF04448">
    <property type="entry name" value="DUF551"/>
    <property type="match status" value="1"/>
</dbReference>
<dbReference type="EMBL" id="JAJGWQ010000007">
    <property type="protein sequence ID" value="MEB3783712.1"/>
    <property type="molecule type" value="Genomic_DNA"/>
</dbReference>
<feature type="domain" description="DUF551" evidence="1">
    <location>
        <begin position="4"/>
        <end position="39"/>
    </location>
</feature>
<evidence type="ECO:0000259" key="1">
    <source>
        <dbReference type="Pfam" id="PF04448"/>
    </source>
</evidence>
<name>A0ABU6BU61_9PSED</name>
<accession>A0ABU6BU61</accession>
<proteinExistence type="predicted"/>
<dbReference type="InterPro" id="IPR007539">
    <property type="entry name" value="DUF551"/>
</dbReference>
<dbReference type="Proteomes" id="UP001336015">
    <property type="component" value="Unassembled WGS sequence"/>
</dbReference>
<dbReference type="RefSeq" id="WP_220381682.1">
    <property type="nucleotide sequence ID" value="NZ_JAEFBF010000013.1"/>
</dbReference>
<organism evidence="2 3">
    <name type="scientific">Pseudomonas paracarnis</name>
    <dbReference type="NCBI Taxonomy" id="2750625"/>
    <lineage>
        <taxon>Bacteria</taxon>
        <taxon>Pseudomonadati</taxon>
        <taxon>Pseudomonadota</taxon>
        <taxon>Gammaproteobacteria</taxon>
        <taxon>Pseudomonadales</taxon>
        <taxon>Pseudomonadaceae</taxon>
        <taxon>Pseudomonas</taxon>
    </lineage>
</organism>
<comment type="caution">
    <text evidence="2">The sequence shown here is derived from an EMBL/GenBank/DDBJ whole genome shotgun (WGS) entry which is preliminary data.</text>
</comment>
<gene>
    <name evidence="2" type="ORF">LLW09_14255</name>
</gene>
<reference evidence="2 3" key="1">
    <citation type="journal article" date="2023" name="Int J Dairy Technol">
        <title>Genome based analysis of Pseudomonas paracarnis RQ057, a strain responsible for blue discoloration spoilage in processed cheese.</title>
        <authorList>
            <person name="Rodrigues Rd.S."/>
            <person name="Machado S.G."/>
            <person name="de Carvalho A.F."/>
            <person name="Nero L.A."/>
        </authorList>
    </citation>
    <scope>NUCLEOTIDE SEQUENCE [LARGE SCALE GENOMIC DNA]</scope>
    <source>
        <strain evidence="2 3">RQ057</strain>
    </source>
</reference>
<sequence length="66" mass="7734">MSDWIKCSDRLPEQYRDVPIQLEDGSQRVGRLNSQGAWLLASYQKCRHQYAARPIRWFDTPTPPAE</sequence>